<dbReference type="AlphaFoldDB" id="A0A8J2LLY7"/>
<dbReference type="Pfam" id="PF13716">
    <property type="entry name" value="CRAL_TRIO_2"/>
    <property type="match status" value="1"/>
</dbReference>
<reference evidence="2" key="1">
    <citation type="submission" date="2021-06" db="EMBL/GenBank/DDBJ databases">
        <authorList>
            <person name="Hodson N. C."/>
            <person name="Mongue J. A."/>
            <person name="Jaron S. K."/>
        </authorList>
    </citation>
    <scope>NUCLEOTIDE SEQUENCE</scope>
</reference>
<dbReference type="Proteomes" id="UP000708208">
    <property type="component" value="Unassembled WGS sequence"/>
</dbReference>
<organism evidence="2 3">
    <name type="scientific">Allacma fusca</name>
    <dbReference type="NCBI Taxonomy" id="39272"/>
    <lineage>
        <taxon>Eukaryota</taxon>
        <taxon>Metazoa</taxon>
        <taxon>Ecdysozoa</taxon>
        <taxon>Arthropoda</taxon>
        <taxon>Hexapoda</taxon>
        <taxon>Collembola</taxon>
        <taxon>Symphypleona</taxon>
        <taxon>Sminthuridae</taxon>
        <taxon>Allacma</taxon>
    </lineage>
</organism>
<dbReference type="CDD" id="cd00170">
    <property type="entry name" value="SEC14"/>
    <property type="match status" value="1"/>
</dbReference>
<protein>
    <recommendedName>
        <fullName evidence="1">CRAL-TRIO domain-containing protein</fullName>
    </recommendedName>
</protein>
<dbReference type="GO" id="GO:0005096">
    <property type="term" value="F:GTPase activator activity"/>
    <property type="evidence" value="ECO:0007669"/>
    <property type="project" value="TreeGrafter"/>
</dbReference>
<dbReference type="EMBL" id="CAJVCH010533628">
    <property type="protein sequence ID" value="CAG7824690.1"/>
    <property type="molecule type" value="Genomic_DNA"/>
</dbReference>
<dbReference type="InterPro" id="IPR001251">
    <property type="entry name" value="CRAL-TRIO_dom"/>
</dbReference>
<dbReference type="GO" id="GO:0005737">
    <property type="term" value="C:cytoplasm"/>
    <property type="evidence" value="ECO:0007669"/>
    <property type="project" value="TreeGrafter"/>
</dbReference>
<feature type="domain" description="CRAL-TRIO" evidence="1">
    <location>
        <begin position="1"/>
        <end position="113"/>
    </location>
</feature>
<proteinExistence type="predicted"/>
<dbReference type="PROSITE" id="PS50191">
    <property type="entry name" value="CRAL_TRIO"/>
    <property type="match status" value="1"/>
</dbReference>
<dbReference type="PANTHER" id="PTHR45808:SF2">
    <property type="entry name" value="RHO GTPASE-ACTIVATING PROTEIN 68F"/>
    <property type="match status" value="1"/>
</dbReference>
<evidence type="ECO:0000313" key="2">
    <source>
        <dbReference type="EMBL" id="CAG7824690.1"/>
    </source>
</evidence>
<dbReference type="OrthoDB" id="19923at2759"/>
<accession>A0A8J2LLY7</accession>
<sequence length="121" mass="14111">MINLSVFNRYVLSSLEELIVEDYILVYLHGATPKSCMPTFSWLKRCYQLIDHRLRKNLKGLYLVHPTFWLKTVVALTKPFVSGKFSRKLEFVNTLADLCLIIPTEHLVIPDRVLHHKDSNV</sequence>
<comment type="caution">
    <text evidence="2">The sequence shown here is derived from an EMBL/GenBank/DDBJ whole genome shotgun (WGS) entry which is preliminary data.</text>
</comment>
<dbReference type="PANTHER" id="PTHR45808">
    <property type="entry name" value="RHO GTPASE-ACTIVATING PROTEIN 68F"/>
    <property type="match status" value="1"/>
</dbReference>
<feature type="non-terminal residue" evidence="2">
    <location>
        <position position="1"/>
    </location>
</feature>
<evidence type="ECO:0000259" key="1">
    <source>
        <dbReference type="PROSITE" id="PS50191"/>
    </source>
</evidence>
<dbReference type="GO" id="GO:0007264">
    <property type="term" value="P:small GTPase-mediated signal transduction"/>
    <property type="evidence" value="ECO:0007669"/>
    <property type="project" value="TreeGrafter"/>
</dbReference>
<gene>
    <name evidence="2" type="ORF">AFUS01_LOCUS34835</name>
</gene>
<keyword evidence="3" id="KW-1185">Reference proteome</keyword>
<name>A0A8J2LLY7_9HEXA</name>
<evidence type="ECO:0000313" key="3">
    <source>
        <dbReference type="Proteomes" id="UP000708208"/>
    </source>
</evidence>